<dbReference type="Proteomes" id="UP000314294">
    <property type="component" value="Unassembled WGS sequence"/>
</dbReference>
<evidence type="ECO:0000313" key="2">
    <source>
        <dbReference type="Proteomes" id="UP000314294"/>
    </source>
</evidence>
<dbReference type="EMBL" id="SRLO01000567">
    <property type="protein sequence ID" value="TNN51891.1"/>
    <property type="molecule type" value="Genomic_DNA"/>
</dbReference>
<name>A0A4Z2GF79_9TELE</name>
<comment type="caution">
    <text evidence="1">The sequence shown here is derived from an EMBL/GenBank/DDBJ whole genome shotgun (WGS) entry which is preliminary data.</text>
</comment>
<proteinExistence type="predicted"/>
<accession>A0A4Z2GF79</accession>
<gene>
    <name evidence="1" type="ORF">EYF80_037917</name>
</gene>
<protein>
    <submittedName>
        <fullName evidence="1">Uncharacterized protein</fullName>
    </submittedName>
</protein>
<sequence>MQLQREEERVKDEVTLSTFLPGGTRLWLVLRMSTGSFGTKVMRKKHFIFCEPGLCVTYKSEDKYTFRTFGMKRRELSFTVS</sequence>
<organism evidence="1 2">
    <name type="scientific">Liparis tanakae</name>
    <name type="common">Tanaka's snailfish</name>
    <dbReference type="NCBI Taxonomy" id="230148"/>
    <lineage>
        <taxon>Eukaryota</taxon>
        <taxon>Metazoa</taxon>
        <taxon>Chordata</taxon>
        <taxon>Craniata</taxon>
        <taxon>Vertebrata</taxon>
        <taxon>Euteleostomi</taxon>
        <taxon>Actinopterygii</taxon>
        <taxon>Neopterygii</taxon>
        <taxon>Teleostei</taxon>
        <taxon>Neoteleostei</taxon>
        <taxon>Acanthomorphata</taxon>
        <taxon>Eupercaria</taxon>
        <taxon>Perciformes</taxon>
        <taxon>Cottioidei</taxon>
        <taxon>Cottales</taxon>
        <taxon>Liparidae</taxon>
        <taxon>Liparis</taxon>
    </lineage>
</organism>
<dbReference type="AlphaFoldDB" id="A0A4Z2GF79"/>
<evidence type="ECO:0000313" key="1">
    <source>
        <dbReference type="EMBL" id="TNN51891.1"/>
    </source>
</evidence>
<keyword evidence="2" id="KW-1185">Reference proteome</keyword>
<reference evidence="1 2" key="1">
    <citation type="submission" date="2019-03" db="EMBL/GenBank/DDBJ databases">
        <title>First draft genome of Liparis tanakae, snailfish: a comprehensive survey of snailfish specific genes.</title>
        <authorList>
            <person name="Kim W."/>
            <person name="Song I."/>
            <person name="Jeong J.-H."/>
            <person name="Kim D."/>
            <person name="Kim S."/>
            <person name="Ryu S."/>
            <person name="Song J.Y."/>
            <person name="Lee S.K."/>
        </authorList>
    </citation>
    <scope>NUCLEOTIDE SEQUENCE [LARGE SCALE GENOMIC DNA]</scope>
    <source>
        <tissue evidence="1">Muscle</tissue>
    </source>
</reference>